<feature type="compositionally biased region" description="Polar residues" evidence="6">
    <location>
        <begin position="92"/>
        <end position="104"/>
    </location>
</feature>
<protein>
    <recommendedName>
        <fullName evidence="3">glutathione transferase</fullName>
        <ecNumber evidence="3">2.5.1.18</ecNumber>
    </recommendedName>
    <alternativeName>
        <fullName evidence="5">GST class-pi</fullName>
    </alternativeName>
</protein>
<proteinExistence type="inferred from homology"/>
<evidence type="ECO:0000313" key="9">
    <source>
        <dbReference type="EMBL" id="KAJ1168311.1"/>
    </source>
</evidence>
<dbReference type="SFLD" id="SFLDG00363">
    <property type="entry name" value="AMPS_(cytGST):_Alpha-__Mu-__Pi"/>
    <property type="match status" value="1"/>
</dbReference>
<name>A0AAV7SWG3_PLEWA</name>
<comment type="similarity">
    <text evidence="1">Belongs to the GST superfamily. Pi family.</text>
</comment>
<dbReference type="PROSITE" id="PS50404">
    <property type="entry name" value="GST_NTER"/>
    <property type="match status" value="1"/>
</dbReference>
<feature type="compositionally biased region" description="Basic residues" evidence="6">
    <location>
        <begin position="59"/>
        <end position="70"/>
    </location>
</feature>
<dbReference type="InterPro" id="IPR050213">
    <property type="entry name" value="GST_superfamily"/>
</dbReference>
<keyword evidence="10" id="KW-1185">Reference proteome</keyword>
<sequence length="468" mass="51846">MRAASDWGTPAYIRSNYPPSGITRGISRSSLGNLGNSGHNGRGFLVLTFVILAPCGKQRRMAPKVARGSRLKPGSQERRPLDPHPARGGGISRNSGLGNASSGENAPEGRQPAPGSSAGDSDFGSIRDAADGDSTGLGRLASLDSGGLPQVKTDVGDSRSLDTHKTTITAQHKQAQRGSKKAMVASKQLQVAVSKVAKTCSEIGERIAAIECRADVLEADLGAVTKQAAVHETQLSDIQWKVEDFENRQRRNNLRSIGIQEVSQYTITYFPFRGRTETLRFLLADQGCEWKEDVVSFQDWHAGKVELKQKAIFGQIPMFADGDFILFQSKAIFRYLGRKYDLYGKNNKEAALIDMACDGVEDLREKLFRLFVYEGETGRAKYIEQLPSKLRPFEQLLSQNSSGFIIGSKVSFADYNLLEILHHHLYIARDCLNNFPHLKAFKEKMESRPKLKAYLQSKDYKNRPFLLT</sequence>
<evidence type="ECO:0000256" key="2">
    <source>
        <dbReference type="ARBA" id="ARBA00011738"/>
    </source>
</evidence>
<evidence type="ECO:0000256" key="6">
    <source>
        <dbReference type="SAM" id="MobiDB-lite"/>
    </source>
</evidence>
<evidence type="ECO:0000259" key="8">
    <source>
        <dbReference type="PROSITE" id="PS50405"/>
    </source>
</evidence>
<dbReference type="GO" id="GO:0004364">
    <property type="term" value="F:glutathione transferase activity"/>
    <property type="evidence" value="ECO:0007669"/>
    <property type="project" value="UniProtKB-EC"/>
</dbReference>
<comment type="caution">
    <text evidence="9">The sequence shown here is derived from an EMBL/GenBank/DDBJ whole genome shotgun (WGS) entry which is preliminary data.</text>
</comment>
<reference evidence="9" key="1">
    <citation type="journal article" date="2022" name="bioRxiv">
        <title>Sequencing and chromosome-scale assembly of the giantPleurodeles waltlgenome.</title>
        <authorList>
            <person name="Brown T."/>
            <person name="Elewa A."/>
            <person name="Iarovenko S."/>
            <person name="Subramanian E."/>
            <person name="Araus A.J."/>
            <person name="Petzold A."/>
            <person name="Susuki M."/>
            <person name="Suzuki K.-i.T."/>
            <person name="Hayashi T."/>
            <person name="Toyoda A."/>
            <person name="Oliveira C."/>
            <person name="Osipova E."/>
            <person name="Leigh N.D."/>
            <person name="Simon A."/>
            <person name="Yun M.H."/>
        </authorList>
    </citation>
    <scope>NUCLEOTIDE SEQUENCE</scope>
    <source>
        <strain evidence="9">20211129_DDA</strain>
        <tissue evidence="9">Liver</tissue>
    </source>
</reference>
<feature type="region of interest" description="Disordered" evidence="6">
    <location>
        <begin position="59"/>
        <end position="163"/>
    </location>
</feature>
<dbReference type="Proteomes" id="UP001066276">
    <property type="component" value="Chromosome 4_1"/>
</dbReference>
<organism evidence="9 10">
    <name type="scientific">Pleurodeles waltl</name>
    <name type="common">Iberian ribbed newt</name>
    <dbReference type="NCBI Taxonomy" id="8319"/>
    <lineage>
        <taxon>Eukaryota</taxon>
        <taxon>Metazoa</taxon>
        <taxon>Chordata</taxon>
        <taxon>Craniata</taxon>
        <taxon>Vertebrata</taxon>
        <taxon>Euteleostomi</taxon>
        <taxon>Amphibia</taxon>
        <taxon>Batrachia</taxon>
        <taxon>Caudata</taxon>
        <taxon>Salamandroidea</taxon>
        <taxon>Salamandridae</taxon>
        <taxon>Pleurodelinae</taxon>
        <taxon>Pleurodeles</taxon>
    </lineage>
</organism>
<dbReference type="PANTHER" id="PTHR11571:SF141">
    <property type="entry name" value="GLUTATHIONE S-TRANSFERASE"/>
    <property type="match status" value="1"/>
</dbReference>
<dbReference type="PANTHER" id="PTHR11571">
    <property type="entry name" value="GLUTATHIONE S-TRANSFERASE"/>
    <property type="match status" value="1"/>
</dbReference>
<dbReference type="FunFam" id="1.20.1050.10:FF:000020">
    <property type="entry name" value="Glutathione S-transferase P 1"/>
    <property type="match status" value="1"/>
</dbReference>
<evidence type="ECO:0000256" key="3">
    <source>
        <dbReference type="ARBA" id="ARBA00012452"/>
    </source>
</evidence>
<dbReference type="SFLD" id="SFLDS00019">
    <property type="entry name" value="Glutathione_Transferase_(cytos"/>
    <property type="match status" value="1"/>
</dbReference>
<dbReference type="InterPro" id="IPR004046">
    <property type="entry name" value="GST_C"/>
</dbReference>
<dbReference type="SUPFAM" id="SSF52833">
    <property type="entry name" value="Thioredoxin-like"/>
    <property type="match status" value="1"/>
</dbReference>
<keyword evidence="4" id="KW-0808">Transferase</keyword>
<dbReference type="EMBL" id="JANPWB010000007">
    <property type="protein sequence ID" value="KAJ1168311.1"/>
    <property type="molecule type" value="Genomic_DNA"/>
</dbReference>
<dbReference type="AlphaFoldDB" id="A0AAV7SWG3"/>
<gene>
    <name evidence="9" type="ORF">NDU88_000241</name>
</gene>
<dbReference type="GO" id="GO:0005829">
    <property type="term" value="C:cytosol"/>
    <property type="evidence" value="ECO:0007669"/>
    <property type="project" value="TreeGrafter"/>
</dbReference>
<accession>A0AAV7SWG3</accession>
<feature type="compositionally biased region" description="Basic and acidic residues" evidence="6">
    <location>
        <begin position="75"/>
        <end position="85"/>
    </location>
</feature>
<dbReference type="Gene3D" id="3.40.30.10">
    <property type="entry name" value="Glutaredoxin"/>
    <property type="match status" value="1"/>
</dbReference>
<feature type="compositionally biased region" description="Basic and acidic residues" evidence="6">
    <location>
        <begin position="154"/>
        <end position="163"/>
    </location>
</feature>
<dbReference type="Pfam" id="PF14497">
    <property type="entry name" value="GST_C_3"/>
    <property type="match status" value="1"/>
</dbReference>
<evidence type="ECO:0000256" key="5">
    <source>
        <dbReference type="ARBA" id="ARBA00032759"/>
    </source>
</evidence>
<dbReference type="PRINTS" id="PR01268">
    <property type="entry name" value="GSTRNSFRASEP"/>
</dbReference>
<dbReference type="InterPro" id="IPR003082">
    <property type="entry name" value="GST_pi"/>
</dbReference>
<dbReference type="InterPro" id="IPR040079">
    <property type="entry name" value="Glutathione_S-Trfase"/>
</dbReference>
<evidence type="ECO:0000259" key="7">
    <source>
        <dbReference type="PROSITE" id="PS50404"/>
    </source>
</evidence>
<dbReference type="EC" id="2.5.1.18" evidence="3"/>
<dbReference type="Pfam" id="PF02798">
    <property type="entry name" value="GST_N"/>
    <property type="match status" value="1"/>
</dbReference>
<dbReference type="SFLD" id="SFLDG01205">
    <property type="entry name" value="AMPS.1"/>
    <property type="match status" value="1"/>
</dbReference>
<feature type="domain" description="GST N-terminal" evidence="7">
    <location>
        <begin position="263"/>
        <end position="344"/>
    </location>
</feature>
<dbReference type="Gene3D" id="1.20.1050.10">
    <property type="match status" value="1"/>
</dbReference>
<dbReference type="PROSITE" id="PS50405">
    <property type="entry name" value="GST_CTER"/>
    <property type="match status" value="1"/>
</dbReference>
<dbReference type="GO" id="GO:0006749">
    <property type="term" value="P:glutathione metabolic process"/>
    <property type="evidence" value="ECO:0007669"/>
    <property type="project" value="TreeGrafter"/>
</dbReference>
<feature type="region of interest" description="Disordered" evidence="6">
    <location>
        <begin position="1"/>
        <end position="22"/>
    </location>
</feature>
<dbReference type="SUPFAM" id="SSF47616">
    <property type="entry name" value="GST C-terminal domain-like"/>
    <property type="match status" value="1"/>
</dbReference>
<evidence type="ECO:0000256" key="4">
    <source>
        <dbReference type="ARBA" id="ARBA00022679"/>
    </source>
</evidence>
<dbReference type="InterPro" id="IPR036249">
    <property type="entry name" value="Thioredoxin-like_sf"/>
</dbReference>
<evidence type="ECO:0000256" key="1">
    <source>
        <dbReference type="ARBA" id="ARBA00007297"/>
    </source>
</evidence>
<dbReference type="InterPro" id="IPR010987">
    <property type="entry name" value="Glutathione-S-Trfase_C-like"/>
</dbReference>
<comment type="subunit">
    <text evidence="2">Homodimer.</text>
</comment>
<evidence type="ECO:0000313" key="10">
    <source>
        <dbReference type="Proteomes" id="UP001066276"/>
    </source>
</evidence>
<dbReference type="InterPro" id="IPR004045">
    <property type="entry name" value="Glutathione_S-Trfase_N"/>
</dbReference>
<dbReference type="InterPro" id="IPR036282">
    <property type="entry name" value="Glutathione-S-Trfase_C_sf"/>
</dbReference>
<feature type="domain" description="GST C-terminal" evidence="8">
    <location>
        <begin position="346"/>
        <end position="465"/>
    </location>
</feature>